<dbReference type="EMBL" id="CABEEP010000001">
    <property type="protein sequence ID" value="VTQ61356.1"/>
    <property type="molecule type" value="Genomic_DNA"/>
</dbReference>
<evidence type="ECO:0000313" key="1">
    <source>
        <dbReference type="EMBL" id="RBT68085.1"/>
    </source>
</evidence>
<organism evidence="2 5">
    <name type="scientific">Enterococcus hirae</name>
    <dbReference type="NCBI Taxonomy" id="1354"/>
    <lineage>
        <taxon>Bacteria</taxon>
        <taxon>Bacillati</taxon>
        <taxon>Bacillota</taxon>
        <taxon>Bacilli</taxon>
        <taxon>Lactobacillales</taxon>
        <taxon>Enterococcaceae</taxon>
        <taxon>Enterococcus</taxon>
    </lineage>
</organism>
<proteinExistence type="predicted"/>
<comment type="caution">
    <text evidence="2">The sequence shown here is derived from an EMBL/GenBank/DDBJ whole genome shotgun (WGS) entry which is preliminary data.</text>
</comment>
<reference evidence="1 4" key="1">
    <citation type="submission" date="2015-06" db="EMBL/GenBank/DDBJ databases">
        <title>The Genome Sequence of Enterococcus hirae 88EA1.</title>
        <authorList>
            <consortium name="The Broad Institute Genomics Platform"/>
            <consortium name="The Broad Institute Genome Sequencing Center for Infectious Disease"/>
            <person name="Earl A.M."/>
            <person name="Van Tyne D."/>
            <person name="Lebreton F."/>
            <person name="Saavedra J.T."/>
            <person name="Gilmore M.S."/>
            <person name="Manson McGuire A."/>
            <person name="Clock S."/>
            <person name="Crupain M."/>
            <person name="Rangan U."/>
            <person name="Young S."/>
            <person name="Abouelleil A."/>
            <person name="Cao P."/>
            <person name="Chapman S.B."/>
            <person name="Griggs A."/>
            <person name="Priest M."/>
            <person name="Shea T."/>
            <person name="Wortman J."/>
            <person name="Nusbaum C."/>
            <person name="Birren B."/>
        </authorList>
    </citation>
    <scope>NUCLEOTIDE SEQUENCE [LARGE SCALE GENOMIC DNA]</scope>
    <source>
        <strain evidence="1 4">88EA1</strain>
    </source>
</reference>
<evidence type="ECO:0000313" key="3">
    <source>
        <dbReference type="EMBL" id="VTQ65694.1"/>
    </source>
</evidence>
<dbReference type="RefSeq" id="WP_010718385.1">
    <property type="nucleotide sequence ID" value="NZ_AP027299.1"/>
</dbReference>
<name>A0A366UGB0_ENTHR</name>
<dbReference type="EMBL" id="CABEEP010000001">
    <property type="protein sequence ID" value="VTQ65694.1"/>
    <property type="molecule type" value="Genomic_DNA"/>
</dbReference>
<evidence type="ECO:0000313" key="5">
    <source>
        <dbReference type="Proteomes" id="UP000352698"/>
    </source>
</evidence>
<dbReference type="EMBL" id="LESJ01000005">
    <property type="protein sequence ID" value="RBT68085.1"/>
    <property type="molecule type" value="Genomic_DNA"/>
</dbReference>
<sequence>MNDNYDYTKLIEKIRAEKDMDELATLFINIISLVGLKMDEVAALNYFIAEQTIKADHNAKFIKEKLGLSVNNLSIEGIFKVQEALVNVYIEKYSKENSHGDV</sequence>
<evidence type="ECO:0000313" key="4">
    <source>
        <dbReference type="Proteomes" id="UP000253498"/>
    </source>
</evidence>
<dbReference type="AlphaFoldDB" id="A0A366UGB0"/>
<dbReference type="Proteomes" id="UP000352698">
    <property type="component" value="Unassembled WGS sequence"/>
</dbReference>
<dbReference type="Proteomes" id="UP000253498">
    <property type="component" value="Unassembled WGS sequence"/>
</dbReference>
<protein>
    <submittedName>
        <fullName evidence="2">Uncharacterized protein</fullName>
    </submittedName>
</protein>
<accession>A0A366UGB0</accession>
<reference evidence="2 5" key="2">
    <citation type="submission" date="2019-05" db="EMBL/GenBank/DDBJ databases">
        <authorList>
            <consortium name="Pathogen Informatics"/>
        </authorList>
    </citation>
    <scope>NUCLEOTIDE SEQUENCE [LARGE SCALE GENOMIC DNA]</scope>
    <source>
        <strain evidence="2 5">NCTC12204</strain>
    </source>
</reference>
<gene>
    <name evidence="1" type="ORF">EB03_01209</name>
    <name evidence="2" type="ORF">NCTC12204_00791</name>
    <name evidence="3" type="ORF">NCTC12204_01771</name>
</gene>
<evidence type="ECO:0000313" key="2">
    <source>
        <dbReference type="EMBL" id="VTQ61356.1"/>
    </source>
</evidence>